<evidence type="ECO:0000256" key="4">
    <source>
        <dbReference type="ARBA" id="ARBA00022840"/>
    </source>
</evidence>
<dbReference type="InterPro" id="IPR003439">
    <property type="entry name" value="ABC_transporter-like_ATP-bd"/>
</dbReference>
<dbReference type="GO" id="GO:0016887">
    <property type="term" value="F:ATP hydrolysis activity"/>
    <property type="evidence" value="ECO:0007669"/>
    <property type="project" value="InterPro"/>
</dbReference>
<gene>
    <name evidence="6" type="ORF">B0I08_101380</name>
</gene>
<keyword evidence="2" id="KW-0813">Transport</keyword>
<dbReference type="PROSITE" id="PS50893">
    <property type="entry name" value="ABC_TRANSPORTER_2"/>
    <property type="match status" value="1"/>
</dbReference>
<proteinExistence type="inferred from homology"/>
<dbReference type="SMART" id="SM00382">
    <property type="entry name" value="AAA"/>
    <property type="match status" value="1"/>
</dbReference>
<dbReference type="Gene3D" id="3.40.50.300">
    <property type="entry name" value="P-loop containing nucleotide triphosphate hydrolases"/>
    <property type="match status" value="1"/>
</dbReference>
<dbReference type="Pfam" id="PF00005">
    <property type="entry name" value="ABC_tran"/>
    <property type="match status" value="1"/>
</dbReference>
<protein>
    <submittedName>
        <fullName evidence="6">ABC transporter family protein</fullName>
    </submittedName>
</protein>
<dbReference type="InterPro" id="IPR027417">
    <property type="entry name" value="P-loop_NTPase"/>
</dbReference>
<dbReference type="PANTHER" id="PTHR43776:SF7">
    <property type="entry name" value="D,D-DIPEPTIDE TRANSPORT ATP-BINDING PROTEIN DDPF-RELATED"/>
    <property type="match status" value="1"/>
</dbReference>
<dbReference type="Proteomes" id="UP000237983">
    <property type="component" value="Unassembled WGS sequence"/>
</dbReference>
<comment type="caution">
    <text evidence="6">The sequence shown here is derived from an EMBL/GenBank/DDBJ whole genome shotgun (WGS) entry which is preliminary data.</text>
</comment>
<dbReference type="GO" id="GO:0005524">
    <property type="term" value="F:ATP binding"/>
    <property type="evidence" value="ECO:0007669"/>
    <property type="project" value="UniProtKB-KW"/>
</dbReference>
<sequence length="279" mass="29346">MGSTGAVRAEVLVSADDLSVAYRDRRAAPGEFAVGGVTFTLGAGEILAVVGETGSGKSTLARTVAGRAGAEAGSAGAAPAGTPGVAEITGGALTVTGVAVRGMRRRARDRLTLRVGYIAQDAGSLLSPNLTVTETIAEPIFVRDHRFDSREATDAVATLLDAVRLPLGIMDQYPYELSRGQRQRVAIARALVLDPVVLVADDPTAGVDVLSRGPIVDLLHDLRVSRGLATLLISNRITEVRRIADRVAVMQRGTFIGFGTVDEVLNDPRHRHLEELSAH</sequence>
<dbReference type="InterPro" id="IPR050319">
    <property type="entry name" value="ABC_transp_ATP-bind"/>
</dbReference>
<dbReference type="RefSeq" id="WP_245884448.1">
    <property type="nucleotide sequence ID" value="NZ_PVTL01000001.1"/>
</dbReference>
<evidence type="ECO:0000256" key="3">
    <source>
        <dbReference type="ARBA" id="ARBA00022741"/>
    </source>
</evidence>
<dbReference type="PANTHER" id="PTHR43776">
    <property type="entry name" value="TRANSPORT ATP-BINDING PROTEIN"/>
    <property type="match status" value="1"/>
</dbReference>
<keyword evidence="4" id="KW-0067">ATP-binding</keyword>
<dbReference type="AlphaFoldDB" id="A0A2T0VJ44"/>
<name>A0A2T0VJ44_9MICO</name>
<evidence type="ECO:0000313" key="6">
    <source>
        <dbReference type="EMBL" id="PRY70252.1"/>
    </source>
</evidence>
<accession>A0A2T0VJ44</accession>
<dbReference type="SUPFAM" id="SSF52540">
    <property type="entry name" value="P-loop containing nucleoside triphosphate hydrolases"/>
    <property type="match status" value="1"/>
</dbReference>
<feature type="domain" description="ABC transporter" evidence="5">
    <location>
        <begin position="13"/>
        <end position="277"/>
    </location>
</feature>
<keyword evidence="7" id="KW-1185">Reference proteome</keyword>
<comment type="similarity">
    <text evidence="1">Belongs to the ABC transporter superfamily.</text>
</comment>
<dbReference type="InterPro" id="IPR003593">
    <property type="entry name" value="AAA+_ATPase"/>
</dbReference>
<evidence type="ECO:0000256" key="1">
    <source>
        <dbReference type="ARBA" id="ARBA00005417"/>
    </source>
</evidence>
<evidence type="ECO:0000259" key="5">
    <source>
        <dbReference type="PROSITE" id="PS50893"/>
    </source>
</evidence>
<dbReference type="EMBL" id="PVTL01000001">
    <property type="protein sequence ID" value="PRY70252.1"/>
    <property type="molecule type" value="Genomic_DNA"/>
</dbReference>
<evidence type="ECO:0000256" key="2">
    <source>
        <dbReference type="ARBA" id="ARBA00022448"/>
    </source>
</evidence>
<organism evidence="6 7">
    <name type="scientific">Glaciihabitans tibetensis</name>
    <dbReference type="NCBI Taxonomy" id="1266600"/>
    <lineage>
        <taxon>Bacteria</taxon>
        <taxon>Bacillati</taxon>
        <taxon>Actinomycetota</taxon>
        <taxon>Actinomycetes</taxon>
        <taxon>Micrococcales</taxon>
        <taxon>Microbacteriaceae</taxon>
        <taxon>Glaciihabitans</taxon>
    </lineage>
</organism>
<keyword evidence="3" id="KW-0547">Nucleotide-binding</keyword>
<reference evidence="6 7" key="1">
    <citation type="submission" date="2018-03" db="EMBL/GenBank/DDBJ databases">
        <title>Genomic Encyclopedia of Type Strains, Phase III (KMG-III): the genomes of soil and plant-associated and newly described type strains.</title>
        <authorList>
            <person name="Whitman W."/>
        </authorList>
    </citation>
    <scope>NUCLEOTIDE SEQUENCE [LARGE SCALE GENOMIC DNA]</scope>
    <source>
        <strain evidence="6 7">CGMCC 1.12484</strain>
    </source>
</reference>
<evidence type="ECO:0000313" key="7">
    <source>
        <dbReference type="Proteomes" id="UP000237983"/>
    </source>
</evidence>
<dbReference type="GO" id="GO:0055085">
    <property type="term" value="P:transmembrane transport"/>
    <property type="evidence" value="ECO:0007669"/>
    <property type="project" value="UniProtKB-ARBA"/>
</dbReference>